<evidence type="ECO:0000256" key="6">
    <source>
        <dbReference type="ARBA" id="ARBA00023033"/>
    </source>
</evidence>
<evidence type="ECO:0000256" key="2">
    <source>
        <dbReference type="ARBA" id="ARBA00022688"/>
    </source>
</evidence>
<protein>
    <submittedName>
        <fullName evidence="8">Demethoxyubiquinone hydroxylase family protein</fullName>
    </submittedName>
</protein>
<evidence type="ECO:0000256" key="4">
    <source>
        <dbReference type="ARBA" id="ARBA00023002"/>
    </source>
</evidence>
<name>A0A972VUG3_9GAMM</name>
<dbReference type="PANTHER" id="PTHR11237:SF4">
    <property type="entry name" value="5-DEMETHOXYUBIQUINONE HYDROXYLASE, MITOCHONDRIAL"/>
    <property type="match status" value="1"/>
</dbReference>
<evidence type="ECO:0000256" key="7">
    <source>
        <dbReference type="ARBA" id="ARBA00023136"/>
    </source>
</evidence>
<accession>A0A972VUG3</accession>
<dbReference type="GO" id="GO:0046872">
    <property type="term" value="F:metal ion binding"/>
    <property type="evidence" value="ECO:0007669"/>
    <property type="project" value="UniProtKB-KW"/>
</dbReference>
<organism evidence="8 9">
    <name type="scientific">SAR86 cluster bacterium</name>
    <dbReference type="NCBI Taxonomy" id="2030880"/>
    <lineage>
        <taxon>Bacteria</taxon>
        <taxon>Pseudomonadati</taxon>
        <taxon>Pseudomonadota</taxon>
        <taxon>Gammaproteobacteria</taxon>
        <taxon>SAR86 cluster</taxon>
    </lineage>
</organism>
<proteinExistence type="predicted"/>
<dbReference type="AlphaFoldDB" id="A0A972VUG3"/>
<dbReference type="InterPro" id="IPR011566">
    <property type="entry name" value="Ubq_synth_Coq7"/>
</dbReference>
<dbReference type="Proteomes" id="UP000754644">
    <property type="component" value="Unassembled WGS sequence"/>
</dbReference>
<keyword evidence="6" id="KW-0503">Monooxygenase</keyword>
<evidence type="ECO:0000256" key="5">
    <source>
        <dbReference type="ARBA" id="ARBA00023004"/>
    </source>
</evidence>
<dbReference type="EMBL" id="JABMOJ010000017">
    <property type="protein sequence ID" value="NQV63801.1"/>
    <property type="molecule type" value="Genomic_DNA"/>
</dbReference>
<keyword evidence="4" id="KW-0560">Oxidoreductase</keyword>
<dbReference type="PANTHER" id="PTHR11237">
    <property type="entry name" value="COENZYME Q10 BIOSYNTHESIS PROTEIN 7"/>
    <property type="match status" value="1"/>
</dbReference>
<dbReference type="SUPFAM" id="SSF47240">
    <property type="entry name" value="Ferritin-like"/>
    <property type="match status" value="1"/>
</dbReference>
<dbReference type="CDD" id="cd01042">
    <property type="entry name" value="DMQH"/>
    <property type="match status" value="1"/>
</dbReference>
<reference evidence="8" key="1">
    <citation type="submission" date="2020-05" db="EMBL/GenBank/DDBJ databases">
        <title>Sulfur intermediates as new biogeochemical hubs in an aquatic model microbial ecosystem.</title>
        <authorList>
            <person name="Vigneron A."/>
        </authorList>
    </citation>
    <scope>NUCLEOTIDE SEQUENCE</scope>
    <source>
        <strain evidence="8">Bin.250</strain>
    </source>
</reference>
<comment type="caution">
    <text evidence="8">The sequence shown here is derived from an EMBL/GenBank/DDBJ whole genome shotgun (WGS) entry which is preliminary data.</text>
</comment>
<comment type="pathway">
    <text evidence="1">Cofactor biosynthesis; ubiquinone biosynthesis.</text>
</comment>
<evidence type="ECO:0000313" key="9">
    <source>
        <dbReference type="Proteomes" id="UP000754644"/>
    </source>
</evidence>
<keyword evidence="3" id="KW-0479">Metal-binding</keyword>
<sequence>MAVTAIELPIWLEAELRSDQAGETGAVWIYRGVLATQPGPALRQFCLRHLATEQRHLAEINALLPPQGRSLLLPIWRIAGFLTGFLPACVSERSVYLTVAAVETFVQAHYQQQIVHAEMRQFPNVKEKLAAFMRDEIDHKDEAANLAGGLPSAAAKRWCYLVGAGSKIAVRLARRV</sequence>
<dbReference type="Pfam" id="PF03232">
    <property type="entry name" value="COQ7"/>
    <property type="match status" value="1"/>
</dbReference>
<keyword evidence="2" id="KW-0831">Ubiquinone biosynthesis</keyword>
<evidence type="ECO:0000313" key="8">
    <source>
        <dbReference type="EMBL" id="NQV63801.1"/>
    </source>
</evidence>
<keyword evidence="5" id="KW-0408">Iron</keyword>
<dbReference type="GO" id="GO:0008682">
    <property type="term" value="F:3-demethoxyubiquinol 3-hydroxylase activity"/>
    <property type="evidence" value="ECO:0007669"/>
    <property type="project" value="TreeGrafter"/>
</dbReference>
<dbReference type="GO" id="GO:0006744">
    <property type="term" value="P:ubiquinone biosynthetic process"/>
    <property type="evidence" value="ECO:0007669"/>
    <property type="project" value="UniProtKB-KW"/>
</dbReference>
<dbReference type="InterPro" id="IPR009078">
    <property type="entry name" value="Ferritin-like_SF"/>
</dbReference>
<evidence type="ECO:0000256" key="1">
    <source>
        <dbReference type="ARBA" id="ARBA00004749"/>
    </source>
</evidence>
<gene>
    <name evidence="8" type="ORF">HQ497_00425</name>
</gene>
<evidence type="ECO:0000256" key="3">
    <source>
        <dbReference type="ARBA" id="ARBA00022723"/>
    </source>
</evidence>
<keyword evidence="7" id="KW-0472">Membrane</keyword>